<sequence length="232" mass="25690">MGWFWGSSSSPKDPSSTSSGNSSDPLSHLDPALRDFLLKESPLKPSPPLPSSSSSSSNKHPSSPSPKTPKTPKTPETTPTPNPRTAPSPYGDRYADIWEQYTPAGYTQASKSSQEQLADILQAYKYRKSLIARAALENCVLEQSALHGCYRSGSFSQKARGCGVEKGRLQDCYTTQTKFLQAMGYMSDFGRSSDVDERIQMHADKLYQEQVRQDEAAEEEKRVERAAREKKS</sequence>
<dbReference type="Proteomes" id="UP000276215">
    <property type="component" value="Unassembled WGS sequence"/>
</dbReference>
<feature type="region of interest" description="Disordered" evidence="1">
    <location>
        <begin position="210"/>
        <end position="232"/>
    </location>
</feature>
<gene>
    <name evidence="2" type="ORF">L873DRAFT_1771447</name>
</gene>
<dbReference type="STRING" id="1336337.A0A3N4JGI4"/>
<feature type="compositionally biased region" description="Low complexity" evidence="1">
    <location>
        <begin position="7"/>
        <end position="26"/>
    </location>
</feature>
<dbReference type="OrthoDB" id="2103031at2759"/>
<name>A0A3N4JGI4_9PEZI</name>
<dbReference type="AlphaFoldDB" id="A0A3N4JGI4"/>
<evidence type="ECO:0000313" key="2">
    <source>
        <dbReference type="EMBL" id="RPA97372.1"/>
    </source>
</evidence>
<feature type="region of interest" description="Disordered" evidence="1">
    <location>
        <begin position="1"/>
        <end position="92"/>
    </location>
</feature>
<reference evidence="2 3" key="1">
    <citation type="journal article" date="2018" name="Nat. Ecol. Evol.">
        <title>Pezizomycetes genomes reveal the molecular basis of ectomycorrhizal truffle lifestyle.</title>
        <authorList>
            <person name="Murat C."/>
            <person name="Payen T."/>
            <person name="Noel B."/>
            <person name="Kuo A."/>
            <person name="Morin E."/>
            <person name="Chen J."/>
            <person name="Kohler A."/>
            <person name="Krizsan K."/>
            <person name="Balestrini R."/>
            <person name="Da Silva C."/>
            <person name="Montanini B."/>
            <person name="Hainaut M."/>
            <person name="Levati E."/>
            <person name="Barry K.W."/>
            <person name="Belfiori B."/>
            <person name="Cichocki N."/>
            <person name="Clum A."/>
            <person name="Dockter R.B."/>
            <person name="Fauchery L."/>
            <person name="Guy J."/>
            <person name="Iotti M."/>
            <person name="Le Tacon F."/>
            <person name="Lindquist E.A."/>
            <person name="Lipzen A."/>
            <person name="Malagnac F."/>
            <person name="Mello A."/>
            <person name="Molinier V."/>
            <person name="Miyauchi S."/>
            <person name="Poulain J."/>
            <person name="Riccioni C."/>
            <person name="Rubini A."/>
            <person name="Sitrit Y."/>
            <person name="Splivallo R."/>
            <person name="Traeger S."/>
            <person name="Wang M."/>
            <person name="Zifcakova L."/>
            <person name="Wipf D."/>
            <person name="Zambonelli A."/>
            <person name="Paolocci F."/>
            <person name="Nowrousian M."/>
            <person name="Ottonello S."/>
            <person name="Baldrian P."/>
            <person name="Spatafora J.W."/>
            <person name="Henrissat B."/>
            <person name="Nagy L.G."/>
            <person name="Aury J.M."/>
            <person name="Wincker P."/>
            <person name="Grigoriev I.V."/>
            <person name="Bonfante P."/>
            <person name="Martin F.M."/>
        </authorList>
    </citation>
    <scope>NUCLEOTIDE SEQUENCE [LARGE SCALE GENOMIC DNA]</scope>
    <source>
        <strain evidence="2 3">120613-1</strain>
    </source>
</reference>
<dbReference type="EMBL" id="ML120405">
    <property type="protein sequence ID" value="RPA97372.1"/>
    <property type="molecule type" value="Genomic_DNA"/>
</dbReference>
<accession>A0A3N4JGI4</accession>
<proteinExistence type="predicted"/>
<organism evidence="2 3">
    <name type="scientific">Choiromyces venosus 120613-1</name>
    <dbReference type="NCBI Taxonomy" id="1336337"/>
    <lineage>
        <taxon>Eukaryota</taxon>
        <taxon>Fungi</taxon>
        <taxon>Dikarya</taxon>
        <taxon>Ascomycota</taxon>
        <taxon>Pezizomycotina</taxon>
        <taxon>Pezizomycetes</taxon>
        <taxon>Pezizales</taxon>
        <taxon>Tuberaceae</taxon>
        <taxon>Choiromyces</taxon>
    </lineage>
</organism>
<keyword evidence="3" id="KW-1185">Reference proteome</keyword>
<feature type="compositionally biased region" description="Low complexity" evidence="1">
    <location>
        <begin position="51"/>
        <end position="62"/>
    </location>
</feature>
<evidence type="ECO:0000256" key="1">
    <source>
        <dbReference type="SAM" id="MobiDB-lite"/>
    </source>
</evidence>
<feature type="compositionally biased region" description="Basic and acidic residues" evidence="1">
    <location>
        <begin position="31"/>
        <end position="42"/>
    </location>
</feature>
<protein>
    <submittedName>
        <fullName evidence="2">Uncharacterized protein</fullName>
    </submittedName>
</protein>
<evidence type="ECO:0000313" key="3">
    <source>
        <dbReference type="Proteomes" id="UP000276215"/>
    </source>
</evidence>